<evidence type="ECO:0000256" key="1">
    <source>
        <dbReference type="SAM" id="MobiDB-lite"/>
    </source>
</evidence>
<feature type="compositionally biased region" description="Basic and acidic residues" evidence="1">
    <location>
        <begin position="414"/>
        <end position="435"/>
    </location>
</feature>
<dbReference type="Proteomes" id="UP000244803">
    <property type="component" value="Chromosome 2"/>
</dbReference>
<feature type="compositionally biased region" description="Basic and acidic residues" evidence="1">
    <location>
        <begin position="371"/>
        <end position="383"/>
    </location>
</feature>
<evidence type="ECO:0000313" key="2">
    <source>
        <dbReference type="EMBL" id="UKJ90512.2"/>
    </source>
</evidence>
<proteinExistence type="predicted"/>
<feature type="compositionally biased region" description="Basic and acidic residues" evidence="1">
    <location>
        <begin position="281"/>
        <end position="294"/>
    </location>
</feature>
<feature type="compositionally biased region" description="Low complexity" evidence="1">
    <location>
        <begin position="1287"/>
        <end position="1302"/>
    </location>
</feature>
<dbReference type="OrthoDB" id="361622at2759"/>
<feature type="compositionally biased region" description="Polar residues" evidence="1">
    <location>
        <begin position="1323"/>
        <end position="1332"/>
    </location>
</feature>
<feature type="region of interest" description="Disordered" evidence="1">
    <location>
        <begin position="359"/>
        <end position="451"/>
    </location>
</feature>
<feature type="compositionally biased region" description="Basic residues" evidence="1">
    <location>
        <begin position="129"/>
        <end position="142"/>
    </location>
</feature>
<feature type="compositionally biased region" description="Basic residues" evidence="1">
    <location>
        <begin position="548"/>
        <end position="559"/>
    </location>
</feature>
<evidence type="ECO:0000313" key="3">
    <source>
        <dbReference type="Proteomes" id="UP000244803"/>
    </source>
</evidence>
<protein>
    <submittedName>
        <fullName evidence="2">Uncharacterized protein</fullName>
    </submittedName>
</protein>
<accession>A0A976M8L0</accession>
<feature type="region of interest" description="Disordered" evidence="1">
    <location>
        <begin position="1180"/>
        <end position="1199"/>
    </location>
</feature>
<dbReference type="EMBL" id="CP056068">
    <property type="protein sequence ID" value="UKJ90512.2"/>
    <property type="molecule type" value="Genomic_DNA"/>
</dbReference>
<feature type="region of interest" description="Disordered" evidence="1">
    <location>
        <begin position="273"/>
        <end position="317"/>
    </location>
</feature>
<gene>
    <name evidence="2" type="ORF">MACJ_001446</name>
</gene>
<reference evidence="2" key="1">
    <citation type="submission" date="2022-07" db="EMBL/GenBank/DDBJ databases">
        <title>Evaluation of T. orientalis genome assembly methods using nanopore sequencing and analysis of variation between genomes.</title>
        <authorList>
            <person name="Yam J."/>
            <person name="Micallef M.L."/>
            <person name="Liu M."/>
            <person name="Djordjevic S.P."/>
            <person name="Bogema D.R."/>
            <person name="Jenkins C."/>
        </authorList>
    </citation>
    <scope>NUCLEOTIDE SEQUENCE</scope>
    <source>
        <strain evidence="2">Fish Creek</strain>
    </source>
</reference>
<feature type="compositionally biased region" description="Low complexity" evidence="1">
    <location>
        <begin position="1233"/>
        <end position="1252"/>
    </location>
</feature>
<sequence>MADPQVISMLYEILVAQSKYESRGIDYRTRLKANYYQLLRENKAHKDVPTKFPKQSTNKLLVSLADSVRVLDATELQTTDLELCYGINQYVFPKIPDFDNLDANFVSKWHKFYNVLPVYQRVWERKKRPNEKKHFPMSKRRNVKDSESSSEDEDPESKTSHAVLMTEEDFDNPKLSARTEDPYEEPSPQAKDPGADFPKHQDRDEGHVKLPIVMNKDVEVTDDAIVFGLMEDYKLSEWVSTSSFDMYKELYRQVYFYDSSLRMGPIQKEDMASFQNDEDSDHGKEPENKERTIKDSVNIKTEATAPQPEKMETSSVYRSDSGVKVSYISDAECNMGYNSDTGIKLASNTNSGVRVSYRSHPQDRLAATSGAEDKAVHRHDAVVGDKPVQGPDCANKSANKEDTLGSGKVVYRTESARRESSQAEDSDRKGGENRSENNVPQKFESTPLHRFEDTRMEYMENMGFHRDHDIESVDASSNTNSSDEVNDELIGTRNFYKKAKPLTLPGNYKQDTDHFDPDAIFGNYYCPLSSGSNENTKEEAMDDSGANRLRRQSKEKKKTTTTSTTLVDSLVKVDTLGSNNSNETNTRLDLVETTDKLEGEKDETSKLMNLKSFTVNFMEVDSIYSCNDMGNFEVRCSAKINHPFASGVMRRKMEGTLGVYQELQVLLKKLFSLKRKISGNCSICSGWNLLHGIAHSFCEYCEDKLVNRDPEILLKIFEIRRYLVSILYPIVGYNFQMLELFKTGELAQNWKELIKTQKVSIQSLTEVGSSFPKASFHDSRCLPSPITLPYTICDTINTFQFPKTNQQQTTQFSQLGHLQGVASSHPLPAVSLSQVQQGHPPLTGVFPQTPQLNASLLGQSSQSLLGLSGQAQLSQALLTQLGQSTHIGQLVQQVKDELLTPINTPTKLNPFGSGAPKHSPLNNTLSSNTAHSINSCPSSFKGTNGCREAFNIEGVACKDNSDRKLQSYGLMDIVNYRRYHKAKILNDFLEQMYNEYHTRPPHRRSVHLVNNYVNIVKNGHLLSTEFIVPENATLDLDSEESEVSEPETPDSRQSEGQETNNCHRPETRYSERHPDRNGDRNGDKHNEKTETRQGDKKRESGKEGSKTKELKHRETYYDEDSSFVLSRLPLDTDMIKLAFYHRGVFQCKTSSLKTYTYAQIAKMFGFKESQYMSSLTPVNRGNGQYGESSMSTSSDSTEGGSITIARIKSLSGAPKANGHSGKSGKLSDDDSTGENSNSSINIGIASGSSGSGRYKLNAGSEFGDPDKTSETDVMSQASGTNEEEGSVKSNHAAVSSSSGSSVKTKKNGKGSRGSKCSKSGGKNQANKGSRTGTKVVAVTDSTPTTMDIDNASLDTEMASMMTPATTTETAMAATATATNSMVNTAPMNATNTNTTVAKANGRAVNYEQMYKSEPMLGTDLDYADEVDSSVGAQSSSNEEDGSAGLNYGWHEYLVKNLSKKAFLVTNNKNENNEVISRMLSEEGSDGKACNVELLRMLHKYRLLQNMPTPVLSGLRATGRLNVGFPTSLEMFILNVPDSIMDCGMYGGVGKSFMYSLDAIVHNLALLSTLIRVGTVGNIRKKTPK</sequence>
<organism evidence="2 3">
    <name type="scientific">Theileria orientalis</name>
    <dbReference type="NCBI Taxonomy" id="68886"/>
    <lineage>
        <taxon>Eukaryota</taxon>
        <taxon>Sar</taxon>
        <taxon>Alveolata</taxon>
        <taxon>Apicomplexa</taxon>
        <taxon>Aconoidasida</taxon>
        <taxon>Piroplasmida</taxon>
        <taxon>Theileriidae</taxon>
        <taxon>Theileria</taxon>
    </lineage>
</organism>
<feature type="region of interest" description="Disordered" evidence="1">
    <location>
        <begin position="1210"/>
        <end position="1335"/>
    </location>
</feature>
<feature type="compositionally biased region" description="Basic and acidic residues" evidence="1">
    <location>
        <begin position="193"/>
        <end position="203"/>
    </location>
</feature>
<feature type="compositionally biased region" description="Acidic residues" evidence="1">
    <location>
        <begin position="1036"/>
        <end position="1048"/>
    </location>
</feature>
<feature type="compositionally biased region" description="Basic and acidic residues" evidence="1">
    <location>
        <begin position="1049"/>
        <end position="1113"/>
    </location>
</feature>
<feature type="region of interest" description="Disordered" evidence="1">
    <location>
        <begin position="129"/>
        <end position="203"/>
    </location>
</feature>
<feature type="region of interest" description="Disordered" evidence="1">
    <location>
        <begin position="1035"/>
        <end position="1113"/>
    </location>
</feature>
<feature type="compositionally biased region" description="Low complexity" evidence="1">
    <location>
        <begin position="1313"/>
        <end position="1322"/>
    </location>
</feature>
<name>A0A976M8L0_THEOR</name>
<feature type="compositionally biased region" description="Polar residues" evidence="1">
    <location>
        <begin position="1271"/>
        <end position="1280"/>
    </location>
</feature>
<feature type="region of interest" description="Disordered" evidence="1">
    <location>
        <begin position="530"/>
        <end position="563"/>
    </location>
</feature>
<feature type="compositionally biased region" description="Low complexity" evidence="1">
    <location>
        <begin position="1186"/>
        <end position="1199"/>
    </location>
</feature>